<accession>A0ABP6V6S6</accession>
<dbReference type="InterPro" id="IPR000847">
    <property type="entry name" value="LysR_HTH_N"/>
</dbReference>
<comment type="similarity">
    <text evidence="1">Belongs to the LysR transcriptional regulatory family.</text>
</comment>
<gene>
    <name evidence="6" type="ORF">GCM10022222_08870</name>
</gene>
<dbReference type="SUPFAM" id="SSF46785">
    <property type="entry name" value="Winged helix' DNA-binding domain"/>
    <property type="match status" value="1"/>
</dbReference>
<reference evidence="7" key="1">
    <citation type="journal article" date="2019" name="Int. J. Syst. Evol. Microbiol.">
        <title>The Global Catalogue of Microorganisms (GCM) 10K type strain sequencing project: providing services to taxonomists for standard genome sequencing and annotation.</title>
        <authorList>
            <consortium name="The Broad Institute Genomics Platform"/>
            <consortium name="The Broad Institute Genome Sequencing Center for Infectious Disease"/>
            <person name="Wu L."/>
            <person name="Ma J."/>
        </authorList>
    </citation>
    <scope>NUCLEOTIDE SEQUENCE [LARGE SCALE GENOMIC DNA]</scope>
    <source>
        <strain evidence="7">JCM 16898</strain>
    </source>
</reference>
<dbReference type="Proteomes" id="UP001500689">
    <property type="component" value="Unassembled WGS sequence"/>
</dbReference>
<keyword evidence="7" id="KW-1185">Reference proteome</keyword>
<evidence type="ECO:0000256" key="2">
    <source>
        <dbReference type="ARBA" id="ARBA00023015"/>
    </source>
</evidence>
<dbReference type="PROSITE" id="PS50931">
    <property type="entry name" value="HTH_LYSR"/>
    <property type="match status" value="1"/>
</dbReference>
<dbReference type="Pfam" id="PF03466">
    <property type="entry name" value="LysR_substrate"/>
    <property type="match status" value="1"/>
</dbReference>
<comment type="caution">
    <text evidence="6">The sequence shown here is derived from an EMBL/GenBank/DDBJ whole genome shotgun (WGS) entry which is preliminary data.</text>
</comment>
<dbReference type="InterPro" id="IPR050389">
    <property type="entry name" value="LysR-type_TF"/>
</dbReference>
<evidence type="ECO:0000256" key="1">
    <source>
        <dbReference type="ARBA" id="ARBA00009437"/>
    </source>
</evidence>
<protein>
    <submittedName>
        <fullName evidence="6">LysR family transcriptional regulator</fullName>
    </submittedName>
</protein>
<dbReference type="InterPro" id="IPR036390">
    <property type="entry name" value="WH_DNA-bd_sf"/>
</dbReference>
<evidence type="ECO:0000256" key="4">
    <source>
        <dbReference type="ARBA" id="ARBA00023163"/>
    </source>
</evidence>
<dbReference type="SUPFAM" id="SSF53850">
    <property type="entry name" value="Periplasmic binding protein-like II"/>
    <property type="match status" value="1"/>
</dbReference>
<organism evidence="6 7">
    <name type="scientific">Amycolatopsis ultiminotia</name>
    <dbReference type="NCBI Taxonomy" id="543629"/>
    <lineage>
        <taxon>Bacteria</taxon>
        <taxon>Bacillati</taxon>
        <taxon>Actinomycetota</taxon>
        <taxon>Actinomycetes</taxon>
        <taxon>Pseudonocardiales</taxon>
        <taxon>Pseudonocardiaceae</taxon>
        <taxon>Amycolatopsis</taxon>
    </lineage>
</organism>
<dbReference type="EMBL" id="BAAAZN010000001">
    <property type="protein sequence ID" value="GAA3528109.1"/>
    <property type="molecule type" value="Genomic_DNA"/>
</dbReference>
<name>A0ABP6V6S6_9PSEU</name>
<dbReference type="PANTHER" id="PTHR30118">
    <property type="entry name" value="HTH-TYPE TRANSCRIPTIONAL REGULATOR LEUO-RELATED"/>
    <property type="match status" value="1"/>
</dbReference>
<evidence type="ECO:0000313" key="6">
    <source>
        <dbReference type="EMBL" id="GAA3528109.1"/>
    </source>
</evidence>
<feature type="domain" description="HTH lysR-type" evidence="5">
    <location>
        <begin position="9"/>
        <end position="66"/>
    </location>
</feature>
<dbReference type="Gene3D" id="1.10.10.10">
    <property type="entry name" value="Winged helix-like DNA-binding domain superfamily/Winged helix DNA-binding domain"/>
    <property type="match status" value="1"/>
</dbReference>
<evidence type="ECO:0000256" key="3">
    <source>
        <dbReference type="ARBA" id="ARBA00023125"/>
    </source>
</evidence>
<keyword evidence="2" id="KW-0805">Transcription regulation</keyword>
<dbReference type="InterPro" id="IPR005119">
    <property type="entry name" value="LysR_subst-bd"/>
</dbReference>
<dbReference type="InterPro" id="IPR036388">
    <property type="entry name" value="WH-like_DNA-bd_sf"/>
</dbReference>
<proteinExistence type="inferred from homology"/>
<sequence>MGTAVPEELDLNLLRVFDALLDTGSVKEAAVRLHLSAPATSRALSRLRRVMNDPILVRAGRGLVPTPFALRSAGTVKTLLDTADRLRTEPAGSDPRSWRRTFSIRLNDGLVPVLAPRLTRRIADEAPGVRLLFVRQDSKEPDPLRDGSIDLDVTVAGPPPPDVHTSTLFTDHFVAAVAADSPLGRIPQLTLDDLCHTPHVSASRRGLTRGPLDDALERTGRSRHVVAVVPTYAVGALMALEHNVICLVPRITATHLIERGVPLRQHDVPVDLPTSDVELRWHRRLHNDPPARWLRDCVHDAIRPLTTALDLESTWCEK</sequence>
<dbReference type="Gene3D" id="3.40.190.10">
    <property type="entry name" value="Periplasmic binding protein-like II"/>
    <property type="match status" value="2"/>
</dbReference>
<evidence type="ECO:0000259" key="5">
    <source>
        <dbReference type="PROSITE" id="PS50931"/>
    </source>
</evidence>
<evidence type="ECO:0000313" key="7">
    <source>
        <dbReference type="Proteomes" id="UP001500689"/>
    </source>
</evidence>
<keyword evidence="4" id="KW-0804">Transcription</keyword>
<keyword evidence="3" id="KW-0238">DNA-binding</keyword>
<dbReference type="Pfam" id="PF00126">
    <property type="entry name" value="HTH_1"/>
    <property type="match status" value="1"/>
</dbReference>
<dbReference type="PANTHER" id="PTHR30118:SF15">
    <property type="entry name" value="TRANSCRIPTIONAL REGULATORY PROTEIN"/>
    <property type="match status" value="1"/>
</dbReference>